<keyword evidence="2" id="KW-0812">Transmembrane</keyword>
<keyword evidence="3" id="KW-0732">Signal</keyword>
<keyword evidence="2" id="KW-0472">Membrane</keyword>
<gene>
    <name evidence="4" type="ORF">VKT23_007989</name>
</gene>
<evidence type="ECO:0000313" key="5">
    <source>
        <dbReference type="Proteomes" id="UP001498398"/>
    </source>
</evidence>
<organism evidence="4 5">
    <name type="scientific">Marasmiellus scandens</name>
    <dbReference type="NCBI Taxonomy" id="2682957"/>
    <lineage>
        <taxon>Eukaryota</taxon>
        <taxon>Fungi</taxon>
        <taxon>Dikarya</taxon>
        <taxon>Basidiomycota</taxon>
        <taxon>Agaricomycotina</taxon>
        <taxon>Agaricomycetes</taxon>
        <taxon>Agaricomycetidae</taxon>
        <taxon>Agaricales</taxon>
        <taxon>Marasmiineae</taxon>
        <taxon>Omphalotaceae</taxon>
        <taxon>Marasmiellus</taxon>
    </lineage>
</organism>
<keyword evidence="5" id="KW-1185">Reference proteome</keyword>
<evidence type="ECO:0000256" key="2">
    <source>
        <dbReference type="SAM" id="Phobius"/>
    </source>
</evidence>
<feature type="transmembrane region" description="Helical" evidence="2">
    <location>
        <begin position="165"/>
        <end position="190"/>
    </location>
</feature>
<evidence type="ECO:0000256" key="3">
    <source>
        <dbReference type="SAM" id="SignalP"/>
    </source>
</evidence>
<dbReference type="Proteomes" id="UP001498398">
    <property type="component" value="Unassembled WGS sequence"/>
</dbReference>
<sequence length="377" mass="41519">MQSIISIISLSTLCLYLATSLHAFEIRPIADATVSVPASVSWLREFSDEGVPTGTWFFGTQDANDFFQSNTFEKTSKHITVSNPLDSSGTISVTFTTPGTFVMLAFDPNEQAPFFTSPPTITVHDQIPTTALSTPATGDASSFSLPSITSGARDHSEANPHSSHVLIIIGSVVGGIFFLLFVAILSWCWCRRTRVFPGTFHRDMMVRANTSDGNLAEQCQASRLEKSVYIEELTARSSQISLSSSTAPIHINQSHSFHSMGSRSRDSNQTTELGDNIKSPTCTLSSMYTSYTETSQPSHLSIQSIVNARTDRQMQIQEQMMSLYRKMIESRGLSSSIDFDALRNEIWQLEELQNSDWALELTDVHPHEQAADVGVAV</sequence>
<feature type="chain" id="PRO_5045397761" evidence="3">
    <location>
        <begin position="24"/>
        <end position="377"/>
    </location>
</feature>
<dbReference type="EMBL" id="JBANRG010000011">
    <property type="protein sequence ID" value="KAK7462390.1"/>
    <property type="molecule type" value="Genomic_DNA"/>
</dbReference>
<name>A0ABR1JK63_9AGAR</name>
<keyword evidence="2" id="KW-1133">Transmembrane helix</keyword>
<comment type="caution">
    <text evidence="4">The sequence shown here is derived from an EMBL/GenBank/DDBJ whole genome shotgun (WGS) entry which is preliminary data.</text>
</comment>
<feature type="region of interest" description="Disordered" evidence="1">
    <location>
        <begin position="256"/>
        <end position="279"/>
    </location>
</feature>
<feature type="signal peptide" evidence="3">
    <location>
        <begin position="1"/>
        <end position="23"/>
    </location>
</feature>
<reference evidence="4 5" key="1">
    <citation type="submission" date="2024-01" db="EMBL/GenBank/DDBJ databases">
        <title>A draft genome for the cacao thread blight pathogen Marasmiellus scandens.</title>
        <authorList>
            <person name="Baruah I.K."/>
            <person name="Leung J."/>
            <person name="Bukari Y."/>
            <person name="Amoako-Attah I."/>
            <person name="Meinhardt L.W."/>
            <person name="Bailey B.A."/>
            <person name="Cohen S.P."/>
        </authorList>
    </citation>
    <scope>NUCLEOTIDE SEQUENCE [LARGE SCALE GENOMIC DNA]</scope>
    <source>
        <strain evidence="4 5">GH-19</strain>
    </source>
</reference>
<evidence type="ECO:0000313" key="4">
    <source>
        <dbReference type="EMBL" id="KAK7462390.1"/>
    </source>
</evidence>
<evidence type="ECO:0000256" key="1">
    <source>
        <dbReference type="SAM" id="MobiDB-lite"/>
    </source>
</evidence>
<proteinExistence type="predicted"/>
<protein>
    <submittedName>
        <fullName evidence="4">Uncharacterized protein</fullName>
    </submittedName>
</protein>
<accession>A0ABR1JK63</accession>